<evidence type="ECO:0000313" key="3">
    <source>
        <dbReference type="Proteomes" id="UP000234275"/>
    </source>
</evidence>
<gene>
    <name evidence="2" type="ORF">P170DRAFT_384003</name>
</gene>
<keyword evidence="3" id="KW-1185">Reference proteome</keyword>
<dbReference type="RefSeq" id="XP_024704568.1">
    <property type="nucleotide sequence ID" value="XM_024845664.1"/>
</dbReference>
<dbReference type="EMBL" id="MSFO01000004">
    <property type="protein sequence ID" value="PLB49266.1"/>
    <property type="molecule type" value="Genomic_DNA"/>
</dbReference>
<accession>A0A2I2G8Q4</accession>
<protein>
    <submittedName>
        <fullName evidence="2">Uncharacterized protein</fullName>
    </submittedName>
</protein>
<evidence type="ECO:0000313" key="2">
    <source>
        <dbReference type="EMBL" id="PLB49266.1"/>
    </source>
</evidence>
<dbReference type="VEuPathDB" id="FungiDB:P170DRAFT_384003"/>
<dbReference type="AlphaFoldDB" id="A0A2I2G8Q4"/>
<proteinExistence type="predicted"/>
<name>A0A2I2G8Q4_9EURO</name>
<dbReference type="GeneID" id="36553363"/>
<organism evidence="2 3">
    <name type="scientific">Aspergillus steynii IBT 23096</name>
    <dbReference type="NCBI Taxonomy" id="1392250"/>
    <lineage>
        <taxon>Eukaryota</taxon>
        <taxon>Fungi</taxon>
        <taxon>Dikarya</taxon>
        <taxon>Ascomycota</taxon>
        <taxon>Pezizomycotina</taxon>
        <taxon>Eurotiomycetes</taxon>
        <taxon>Eurotiomycetidae</taxon>
        <taxon>Eurotiales</taxon>
        <taxon>Aspergillaceae</taxon>
        <taxon>Aspergillus</taxon>
        <taxon>Aspergillus subgen. Circumdati</taxon>
    </lineage>
</organism>
<feature type="region of interest" description="Disordered" evidence="1">
    <location>
        <begin position="1"/>
        <end position="25"/>
    </location>
</feature>
<reference evidence="2 3" key="1">
    <citation type="submission" date="2016-12" db="EMBL/GenBank/DDBJ databases">
        <title>The genomes of Aspergillus section Nigri reveals drivers in fungal speciation.</title>
        <authorList>
            <consortium name="DOE Joint Genome Institute"/>
            <person name="Vesth T.C."/>
            <person name="Nybo J."/>
            <person name="Theobald S."/>
            <person name="Brandl J."/>
            <person name="Frisvad J.C."/>
            <person name="Nielsen K.F."/>
            <person name="Lyhne E.K."/>
            <person name="Kogle M.E."/>
            <person name="Kuo A."/>
            <person name="Riley R."/>
            <person name="Clum A."/>
            <person name="Nolan M."/>
            <person name="Lipzen A."/>
            <person name="Salamov A."/>
            <person name="Henrissat B."/>
            <person name="Wiebenga A."/>
            <person name="De Vries R.P."/>
            <person name="Grigoriev I.V."/>
            <person name="Mortensen U.H."/>
            <person name="Andersen M.R."/>
            <person name="Baker S.E."/>
        </authorList>
    </citation>
    <scope>NUCLEOTIDE SEQUENCE [LARGE SCALE GENOMIC DNA]</scope>
    <source>
        <strain evidence="2 3">IBT 23096</strain>
    </source>
</reference>
<dbReference type="Proteomes" id="UP000234275">
    <property type="component" value="Unassembled WGS sequence"/>
</dbReference>
<comment type="caution">
    <text evidence="2">The sequence shown here is derived from an EMBL/GenBank/DDBJ whole genome shotgun (WGS) entry which is preliminary data.</text>
</comment>
<sequence>MAGNFTDHARNLRPSPIRPGTNGAPVPCRSSCLGSANPRRPPRSSCLRSLAALVARSYHPDVVSPHHLGVVLGQWVIYLLLLSIHPRLPADTA</sequence>
<evidence type="ECO:0000256" key="1">
    <source>
        <dbReference type="SAM" id="MobiDB-lite"/>
    </source>
</evidence>